<comment type="subcellular location">
    <subcellularLocation>
        <location evidence="2">Endoplasmic reticulum membrane</location>
        <topology evidence="2">Single-pass type II membrane protein</topology>
    </subcellularLocation>
</comment>
<evidence type="ECO:0000313" key="14">
    <source>
        <dbReference type="EMBL" id="CAG9317831.1"/>
    </source>
</evidence>
<comment type="catalytic activity">
    <reaction evidence="1">
        <text>Cleavage of hydrophobic, N-terminal signal or leader sequences from secreted and periplasmic proteins.</text>
        <dbReference type="EC" id="3.4.21.89"/>
    </reaction>
</comment>
<dbReference type="NCBIfam" id="TIGR02228">
    <property type="entry name" value="sigpep_I_arch"/>
    <property type="match status" value="1"/>
</dbReference>
<dbReference type="InterPro" id="IPR001733">
    <property type="entry name" value="Peptidase_S26B"/>
</dbReference>
<protein>
    <recommendedName>
        <fullName evidence="5">Signal peptidase complex catalytic subunit SEC11</fullName>
        <ecNumber evidence="4">3.4.21.89</ecNumber>
    </recommendedName>
    <alternativeName>
        <fullName evidence="6">Signal peptidase complex catalytic subunit sec11</fullName>
    </alternativeName>
</protein>
<comment type="caution">
    <text evidence="14">The sequence shown here is derived from an EMBL/GenBank/DDBJ whole genome shotgun (WGS) entry which is preliminary data.</text>
</comment>
<feature type="transmembrane region" description="Helical" evidence="12">
    <location>
        <begin position="161"/>
        <end position="178"/>
    </location>
</feature>
<accession>A0AAU9JAU4</accession>
<dbReference type="AlphaFoldDB" id="A0AAU9JAU4"/>
<evidence type="ECO:0000256" key="3">
    <source>
        <dbReference type="ARBA" id="ARBA00011035"/>
    </source>
</evidence>
<evidence type="ECO:0000256" key="2">
    <source>
        <dbReference type="ARBA" id="ARBA00004648"/>
    </source>
</evidence>
<dbReference type="InterPro" id="IPR036286">
    <property type="entry name" value="LexA/Signal_pep-like_sf"/>
</dbReference>
<comment type="similarity">
    <text evidence="3">Belongs to the peptidase S26B family.</text>
</comment>
<feature type="transmembrane region" description="Helical" evidence="12">
    <location>
        <begin position="138"/>
        <end position="155"/>
    </location>
</feature>
<evidence type="ECO:0000256" key="4">
    <source>
        <dbReference type="ARBA" id="ARBA00013208"/>
    </source>
</evidence>
<evidence type="ECO:0000256" key="1">
    <source>
        <dbReference type="ARBA" id="ARBA00000677"/>
    </source>
</evidence>
<dbReference type="GO" id="GO:0006465">
    <property type="term" value="P:signal peptide processing"/>
    <property type="evidence" value="ECO:0007669"/>
    <property type="project" value="InterPro"/>
</dbReference>
<dbReference type="Gene3D" id="2.10.109.10">
    <property type="entry name" value="Umud Fragment, subunit A"/>
    <property type="match status" value="1"/>
</dbReference>
<dbReference type="InterPro" id="IPR015927">
    <property type="entry name" value="Peptidase_S24_S26A/B/C"/>
</dbReference>
<evidence type="ECO:0000313" key="15">
    <source>
        <dbReference type="Proteomes" id="UP001162131"/>
    </source>
</evidence>
<dbReference type="GO" id="GO:0009003">
    <property type="term" value="F:signal peptidase activity"/>
    <property type="evidence" value="ECO:0007669"/>
    <property type="project" value="UniProtKB-EC"/>
</dbReference>
<name>A0AAU9JAU4_9CILI</name>
<evidence type="ECO:0000256" key="5">
    <source>
        <dbReference type="ARBA" id="ARBA00019685"/>
    </source>
</evidence>
<gene>
    <name evidence="14" type="ORF">BSTOLATCC_MIC19072</name>
</gene>
<keyword evidence="10 12" id="KW-0472">Membrane</keyword>
<keyword evidence="9 12" id="KW-1133">Transmembrane helix</keyword>
<organism evidence="14 15">
    <name type="scientific">Blepharisma stoltei</name>
    <dbReference type="NCBI Taxonomy" id="1481888"/>
    <lineage>
        <taxon>Eukaryota</taxon>
        <taxon>Sar</taxon>
        <taxon>Alveolata</taxon>
        <taxon>Ciliophora</taxon>
        <taxon>Postciliodesmatophora</taxon>
        <taxon>Heterotrichea</taxon>
        <taxon>Heterotrichida</taxon>
        <taxon>Blepharismidae</taxon>
        <taxon>Blepharisma</taxon>
    </lineage>
</organism>
<keyword evidence="8 12" id="KW-0812">Transmembrane</keyword>
<evidence type="ECO:0000256" key="10">
    <source>
        <dbReference type="ARBA" id="ARBA00023136"/>
    </source>
</evidence>
<keyword evidence="7" id="KW-0378">Hydrolase</keyword>
<dbReference type="EC" id="3.4.21.89" evidence="4"/>
<keyword evidence="7" id="KW-0645">Protease</keyword>
<evidence type="ECO:0000256" key="6">
    <source>
        <dbReference type="ARBA" id="ARBA00021755"/>
    </source>
</evidence>
<evidence type="ECO:0000256" key="12">
    <source>
        <dbReference type="SAM" id="Phobius"/>
    </source>
</evidence>
<dbReference type="GO" id="GO:0005787">
    <property type="term" value="C:signal peptidase complex"/>
    <property type="evidence" value="ECO:0007669"/>
    <property type="project" value="TreeGrafter"/>
</dbReference>
<feature type="domain" description="Peptidase S24/S26A/S26B/S26C" evidence="13">
    <location>
        <begin position="45"/>
        <end position="99"/>
    </location>
</feature>
<dbReference type="Pfam" id="PF00717">
    <property type="entry name" value="Peptidase_S24"/>
    <property type="match status" value="1"/>
</dbReference>
<evidence type="ECO:0000256" key="8">
    <source>
        <dbReference type="ARBA" id="ARBA00022692"/>
    </source>
</evidence>
<comment type="function">
    <text evidence="11">Catalytic component of the signal peptidase complex (SPC) which catalyzes the cleavage of N-terminal signal sequences from nascent proteins as they are translocated into the lumen of the endoplasmic reticulum. Specifically cleaves N-terminal signal peptides that contain a hydrophobic alpha-helix (h-region) shorter than 18-20 amino acids.</text>
</comment>
<reference evidence="14" key="1">
    <citation type="submission" date="2021-09" db="EMBL/GenBank/DDBJ databases">
        <authorList>
            <consortium name="AG Swart"/>
            <person name="Singh M."/>
            <person name="Singh A."/>
            <person name="Seah K."/>
            <person name="Emmerich C."/>
        </authorList>
    </citation>
    <scope>NUCLEOTIDE SEQUENCE</scope>
    <source>
        <strain evidence="14">ATCC30299</strain>
    </source>
</reference>
<dbReference type="CDD" id="cd06462">
    <property type="entry name" value="Peptidase_S24_S26"/>
    <property type="match status" value="1"/>
</dbReference>
<dbReference type="PANTHER" id="PTHR10806:SF6">
    <property type="entry name" value="SIGNAL PEPTIDASE COMPLEX CATALYTIC SUBUNIT SEC11"/>
    <property type="match status" value="1"/>
</dbReference>
<evidence type="ECO:0000259" key="13">
    <source>
        <dbReference type="Pfam" id="PF00717"/>
    </source>
</evidence>
<dbReference type="Proteomes" id="UP001162131">
    <property type="component" value="Unassembled WGS sequence"/>
</dbReference>
<evidence type="ECO:0000256" key="9">
    <source>
        <dbReference type="ARBA" id="ARBA00022989"/>
    </source>
</evidence>
<sequence length="183" mass="21039">MQKLRGKLNELKIKDKRIFVHKFINTSLLIATALMAWKGIKVCSNTDTPIVVIVNNSMIPAYYPGDMLLIEMWNSPPLQAGDVIVYNFDGKESSIISRIMSIHEENNDYFIVTKGEKNESNDRAVLWNGKKFIQRKDVVGRVYFFVPYLGTIVIWLIDYPVLKYVLIVFMAIFIGLAAKQPKY</sequence>
<dbReference type="SUPFAM" id="SSF51306">
    <property type="entry name" value="LexA/Signal peptidase"/>
    <property type="match status" value="1"/>
</dbReference>
<evidence type="ECO:0000256" key="11">
    <source>
        <dbReference type="ARBA" id="ARBA00045533"/>
    </source>
</evidence>
<dbReference type="EMBL" id="CAJZBQ010000018">
    <property type="protein sequence ID" value="CAG9317831.1"/>
    <property type="molecule type" value="Genomic_DNA"/>
</dbReference>
<keyword evidence="15" id="KW-1185">Reference proteome</keyword>
<proteinExistence type="inferred from homology"/>
<dbReference type="PANTHER" id="PTHR10806">
    <property type="entry name" value="SIGNAL PEPTIDASE COMPLEX CATALYTIC SUBUNIT SEC11"/>
    <property type="match status" value="1"/>
</dbReference>
<evidence type="ECO:0000256" key="7">
    <source>
        <dbReference type="ARBA" id="ARBA00022670"/>
    </source>
</evidence>